<evidence type="ECO:0000259" key="2">
    <source>
        <dbReference type="Pfam" id="PF10988"/>
    </source>
</evidence>
<dbReference type="PROSITE" id="PS51257">
    <property type="entry name" value="PROKAR_LIPOPROTEIN"/>
    <property type="match status" value="1"/>
</dbReference>
<dbReference type="Proteomes" id="UP000468581">
    <property type="component" value="Unassembled WGS sequence"/>
</dbReference>
<sequence length="241" mass="25359">MTTLSKIIITVLISLLFVSCQFDINLGEGKRGNGNVVTEKRAADEDFTVVKATEGLDVYVTQDNKTSITVEADENVIELIRTDIRNGVLHIHTEERIGRAKSKKVHVSLPDIAALRSTSGADLYGTDVIKADKIELSSNSGADLKVEVEATEVECDTSSGADIVVSGTADLLIADASSGSDIRAGKLVVSKCIADASSGADIKVNATDELTANASSGGDVRYSGDPVVKKRRSSAGGVYKQ</sequence>
<dbReference type="InterPro" id="IPR021255">
    <property type="entry name" value="DUF2807"/>
</dbReference>
<dbReference type="RefSeq" id="WP_163607373.1">
    <property type="nucleotide sequence ID" value="NZ_JAABOO010000002.1"/>
</dbReference>
<accession>A0A6P0UQL0</accession>
<proteinExistence type="predicted"/>
<feature type="region of interest" description="Disordered" evidence="1">
    <location>
        <begin position="214"/>
        <end position="241"/>
    </location>
</feature>
<protein>
    <submittedName>
        <fullName evidence="3">DUF2807 domain-containing protein</fullName>
    </submittedName>
</protein>
<comment type="caution">
    <text evidence="3">The sequence shown here is derived from an EMBL/GenBank/DDBJ whole genome shotgun (WGS) entry which is preliminary data.</text>
</comment>
<dbReference type="Gene3D" id="2.160.20.120">
    <property type="match status" value="1"/>
</dbReference>
<dbReference type="EMBL" id="JAABOO010000002">
    <property type="protein sequence ID" value="NER14109.1"/>
    <property type="molecule type" value="Genomic_DNA"/>
</dbReference>
<evidence type="ECO:0000256" key="1">
    <source>
        <dbReference type="SAM" id="MobiDB-lite"/>
    </source>
</evidence>
<organism evidence="3 4">
    <name type="scientific">Leptobacterium flavescens</name>
    <dbReference type="NCBI Taxonomy" id="472055"/>
    <lineage>
        <taxon>Bacteria</taxon>
        <taxon>Pseudomonadati</taxon>
        <taxon>Bacteroidota</taxon>
        <taxon>Flavobacteriia</taxon>
        <taxon>Flavobacteriales</taxon>
        <taxon>Flavobacteriaceae</taxon>
        <taxon>Leptobacterium</taxon>
    </lineage>
</organism>
<feature type="domain" description="Putative auto-transporter adhesin head GIN" evidence="2">
    <location>
        <begin position="46"/>
        <end position="226"/>
    </location>
</feature>
<dbReference type="Pfam" id="PF10988">
    <property type="entry name" value="DUF2807"/>
    <property type="match status" value="1"/>
</dbReference>
<evidence type="ECO:0000313" key="4">
    <source>
        <dbReference type="Proteomes" id="UP000468581"/>
    </source>
</evidence>
<dbReference type="AlphaFoldDB" id="A0A6P0UQL0"/>
<keyword evidence="4" id="KW-1185">Reference proteome</keyword>
<name>A0A6P0UQL0_9FLAO</name>
<evidence type="ECO:0000313" key="3">
    <source>
        <dbReference type="EMBL" id="NER14109.1"/>
    </source>
</evidence>
<gene>
    <name evidence="3" type="ORF">GWK08_11705</name>
</gene>
<reference evidence="3 4" key="1">
    <citation type="submission" date="2020-01" db="EMBL/GenBank/DDBJ databases">
        <title>Leptobacterium flavescens.</title>
        <authorList>
            <person name="Wang G."/>
        </authorList>
    </citation>
    <scope>NUCLEOTIDE SEQUENCE [LARGE SCALE GENOMIC DNA]</scope>
    <source>
        <strain evidence="3 4">KCTC 22160</strain>
    </source>
</reference>